<comment type="caution">
    <text evidence="8">The sequence shown here is derived from an EMBL/GenBank/DDBJ whole genome shotgun (WGS) entry which is preliminary data.</text>
</comment>
<feature type="transmembrane region" description="Helical" evidence="7">
    <location>
        <begin position="25"/>
        <end position="48"/>
    </location>
</feature>
<dbReference type="PANTHER" id="PTHR23513">
    <property type="entry name" value="INTEGRAL MEMBRANE EFFLUX PROTEIN-RELATED"/>
    <property type="match status" value="1"/>
</dbReference>
<dbReference type="InterPro" id="IPR036259">
    <property type="entry name" value="MFS_trans_sf"/>
</dbReference>
<feature type="transmembrane region" description="Helical" evidence="7">
    <location>
        <begin position="232"/>
        <end position="254"/>
    </location>
</feature>
<evidence type="ECO:0000313" key="8">
    <source>
        <dbReference type="EMBL" id="MBA6411895.1"/>
    </source>
</evidence>
<dbReference type="Proteomes" id="UP000539350">
    <property type="component" value="Unassembled WGS sequence"/>
</dbReference>
<evidence type="ECO:0000256" key="6">
    <source>
        <dbReference type="ARBA" id="ARBA00023136"/>
    </source>
</evidence>
<feature type="transmembrane region" description="Helical" evidence="7">
    <location>
        <begin position="321"/>
        <end position="343"/>
    </location>
</feature>
<organism evidence="8 9">
    <name type="scientific">Sediminihaliea albiluteola</name>
    <dbReference type="NCBI Taxonomy" id="2758564"/>
    <lineage>
        <taxon>Bacteria</taxon>
        <taxon>Pseudomonadati</taxon>
        <taxon>Pseudomonadota</taxon>
        <taxon>Gammaproteobacteria</taxon>
        <taxon>Cellvibrionales</taxon>
        <taxon>Halieaceae</taxon>
        <taxon>Sediminihaliea</taxon>
    </lineage>
</organism>
<keyword evidence="5 7" id="KW-1133">Transmembrane helix</keyword>
<evidence type="ECO:0000256" key="1">
    <source>
        <dbReference type="ARBA" id="ARBA00004651"/>
    </source>
</evidence>
<comment type="subcellular location">
    <subcellularLocation>
        <location evidence="1">Cell membrane</location>
        <topology evidence="1">Multi-pass membrane protein</topology>
    </subcellularLocation>
</comment>
<sequence length="416" mass="43740">MPATATKNHPSKSLSALAEPLFRRYFLASSLSTMGTWITRFLLGWIAWDLSHAALWVGIASALMLLPSFVLSPLFGVVSDRVSPRNGLLVTLSSQAVLAAVAGLVMHYGWFSLTWLLSMTLLLGSISAAHQPLRLALIPRLVSRDALPGTIGLSAIMFNLSRILGPAAAGALLSSASAASAFLASSLLFAGAFTALLRVRGIRGAQQATRSSVLEQLGEGLRFARRSPLIRLILLFTLVNGILGRTVIELLPAVSGRLLEGNATTLATLTAAAGAGSICGGLLLTRYRSDDQALLHMVLISLAASSLVLAPIYWASGIWSVGAIVLLLAMATTMAGTGCQALAQLQVSDEFRGRVLSLWAVATMAAPALGSFGMGALADIFGFVPVLLSFAALSLAASYGLYRGHKRLMLTNRQEI</sequence>
<dbReference type="EMBL" id="JACFXU010000013">
    <property type="protein sequence ID" value="MBA6411895.1"/>
    <property type="molecule type" value="Genomic_DNA"/>
</dbReference>
<dbReference type="SUPFAM" id="SSF103473">
    <property type="entry name" value="MFS general substrate transporter"/>
    <property type="match status" value="1"/>
</dbReference>
<evidence type="ECO:0000313" key="9">
    <source>
        <dbReference type="Proteomes" id="UP000539350"/>
    </source>
</evidence>
<accession>A0A7W2TU41</accession>
<keyword evidence="2" id="KW-0813">Transport</keyword>
<proteinExistence type="predicted"/>
<protein>
    <submittedName>
        <fullName evidence="8">MFS transporter</fullName>
    </submittedName>
</protein>
<feature type="transmembrane region" description="Helical" evidence="7">
    <location>
        <begin position="54"/>
        <end position="75"/>
    </location>
</feature>
<keyword evidence="6 7" id="KW-0472">Membrane</keyword>
<keyword evidence="4 7" id="KW-0812">Transmembrane</keyword>
<reference evidence="8 9" key="1">
    <citation type="submission" date="2020-07" db="EMBL/GenBank/DDBJ databases">
        <title>Halieaceae bacterium, F7430, whole genome shotgun sequencing project.</title>
        <authorList>
            <person name="Jiang S."/>
            <person name="Liu Z.W."/>
            <person name="Du Z.J."/>
        </authorList>
    </citation>
    <scope>NUCLEOTIDE SEQUENCE [LARGE SCALE GENOMIC DNA]</scope>
    <source>
        <strain evidence="8 9">F7430</strain>
    </source>
</reference>
<feature type="transmembrane region" description="Helical" evidence="7">
    <location>
        <begin position="179"/>
        <end position="197"/>
    </location>
</feature>
<dbReference type="Gene3D" id="1.20.1250.20">
    <property type="entry name" value="MFS general substrate transporter like domains"/>
    <property type="match status" value="1"/>
</dbReference>
<dbReference type="Pfam" id="PF05977">
    <property type="entry name" value="MFS_3"/>
    <property type="match status" value="1"/>
</dbReference>
<name>A0A7W2TU41_9GAMM</name>
<dbReference type="AlphaFoldDB" id="A0A7W2TU41"/>
<keyword evidence="3" id="KW-1003">Cell membrane</keyword>
<gene>
    <name evidence="8" type="ORF">H2508_02070</name>
</gene>
<feature type="transmembrane region" description="Helical" evidence="7">
    <location>
        <begin position="293"/>
        <end position="315"/>
    </location>
</feature>
<dbReference type="RefSeq" id="WP_182168739.1">
    <property type="nucleotide sequence ID" value="NZ_JACFXU010000013.1"/>
</dbReference>
<feature type="transmembrane region" description="Helical" evidence="7">
    <location>
        <begin position="355"/>
        <end position="374"/>
    </location>
</feature>
<feature type="transmembrane region" description="Helical" evidence="7">
    <location>
        <begin position="266"/>
        <end position="284"/>
    </location>
</feature>
<dbReference type="GO" id="GO:0005886">
    <property type="term" value="C:plasma membrane"/>
    <property type="evidence" value="ECO:0007669"/>
    <property type="project" value="UniProtKB-SubCell"/>
</dbReference>
<evidence type="ECO:0000256" key="4">
    <source>
        <dbReference type="ARBA" id="ARBA00022692"/>
    </source>
</evidence>
<dbReference type="CDD" id="cd06173">
    <property type="entry name" value="MFS_MefA_like"/>
    <property type="match status" value="1"/>
</dbReference>
<feature type="transmembrane region" description="Helical" evidence="7">
    <location>
        <begin position="380"/>
        <end position="402"/>
    </location>
</feature>
<dbReference type="PANTHER" id="PTHR23513:SF11">
    <property type="entry name" value="STAPHYLOFERRIN A TRANSPORTER"/>
    <property type="match status" value="1"/>
</dbReference>
<evidence type="ECO:0000256" key="3">
    <source>
        <dbReference type="ARBA" id="ARBA00022475"/>
    </source>
</evidence>
<feature type="transmembrane region" description="Helical" evidence="7">
    <location>
        <begin position="87"/>
        <end position="106"/>
    </location>
</feature>
<evidence type="ECO:0000256" key="7">
    <source>
        <dbReference type="SAM" id="Phobius"/>
    </source>
</evidence>
<evidence type="ECO:0000256" key="2">
    <source>
        <dbReference type="ARBA" id="ARBA00022448"/>
    </source>
</evidence>
<evidence type="ECO:0000256" key="5">
    <source>
        <dbReference type="ARBA" id="ARBA00022989"/>
    </source>
</evidence>
<keyword evidence="9" id="KW-1185">Reference proteome</keyword>
<dbReference type="InterPro" id="IPR010290">
    <property type="entry name" value="TM_effector"/>
</dbReference>